<dbReference type="AlphaFoldDB" id="A0A1M5IN43"/>
<dbReference type="EMBL" id="FQUC01000020">
    <property type="protein sequence ID" value="SHG29469.1"/>
    <property type="molecule type" value="Genomic_DNA"/>
</dbReference>
<reference evidence="3" key="1">
    <citation type="submission" date="2016-11" db="EMBL/GenBank/DDBJ databases">
        <authorList>
            <person name="Varghese N."/>
            <person name="Submissions S."/>
        </authorList>
    </citation>
    <scope>NUCLEOTIDE SEQUENCE [LARGE SCALE GENOMIC DNA]</scope>
    <source>
        <strain evidence="3">DSM 27370</strain>
    </source>
</reference>
<evidence type="ECO:0000313" key="3">
    <source>
        <dbReference type="Proteomes" id="UP000184480"/>
    </source>
</evidence>
<organism evidence="2 3">
    <name type="scientific">Dysgonomonas macrotermitis</name>
    <dbReference type="NCBI Taxonomy" id="1346286"/>
    <lineage>
        <taxon>Bacteria</taxon>
        <taxon>Pseudomonadati</taxon>
        <taxon>Bacteroidota</taxon>
        <taxon>Bacteroidia</taxon>
        <taxon>Bacteroidales</taxon>
        <taxon>Dysgonomonadaceae</taxon>
        <taxon>Dysgonomonas</taxon>
    </lineage>
</organism>
<evidence type="ECO:0000256" key="1">
    <source>
        <dbReference type="SAM" id="SignalP"/>
    </source>
</evidence>
<keyword evidence="3" id="KW-1185">Reference proteome</keyword>
<sequence>MTMKKKILLLMGVFSLGITNAQVGINTQNPLGVFHIDPKGDTNASGTSGYTDDVIVTTDGDVGIGTITPTAKFHIKTLGTPTSPIPGFQLEDGNQGLNKALTSIDDSGLATWSTIVEKSAQTGKTLISANNKLLSELQGQYFLIGGGYISLPPGRWVVMLTFYMRTTNSNKGRYSINVTLTEKNLGNDYPMTDSDISTDIEEYLTARTSFFSHYGASGILSGSIIVNNTSNATKTYYGMLGDVSLIPTAAGNNRLYFAQMTEDVMSAFLIPNDN</sequence>
<evidence type="ECO:0000313" key="2">
    <source>
        <dbReference type="EMBL" id="SHG29469.1"/>
    </source>
</evidence>
<name>A0A1M5IN43_9BACT</name>
<accession>A0A1M5IN43</accession>
<dbReference type="Proteomes" id="UP000184480">
    <property type="component" value="Unassembled WGS sequence"/>
</dbReference>
<keyword evidence="1" id="KW-0732">Signal</keyword>
<protein>
    <submittedName>
        <fullName evidence="2">Uncharacterized protein</fullName>
    </submittedName>
</protein>
<gene>
    <name evidence="2" type="ORF">SAMN05444362_12040</name>
</gene>
<feature type="signal peptide" evidence="1">
    <location>
        <begin position="1"/>
        <end position="21"/>
    </location>
</feature>
<feature type="chain" id="PRO_5009911145" evidence="1">
    <location>
        <begin position="22"/>
        <end position="274"/>
    </location>
</feature>
<dbReference type="STRING" id="1346286.SAMN05444362_12040"/>
<proteinExistence type="predicted"/>